<sequence>MKAETRFVEYIPENERHGNVRSLFSVWFTVNFMLLAVVTGGLAVVFGLNLFWSIVSILLGNLIGAIFMALHSVQGPKLGIPQMIQSRAQFGVIGAIFPLLLVILMYLGYFASNAVLGAQAVTASTSIPIGWSITILSVITFVITFYGYEMIHKLSKYIAILLGVIFLFVSILVFKLDFPANSWSPSQFQFAPFLASVSVFATWQLTFAPYVADYSRYLPKDTDPKKAFIYTYGGSVLSAVWMMILGASLTIAIPSFLDNASLSLSALVGSQWSLVMYFAIALGIVATNVFNLYGAFMSLTTITDTIVRLRGTIQTRFLLLFICGIIGTALAIVGHGNFLENFSNLILFLAYFLFPWTTINLVDYYLLRHGNYNVDALFDPNGEYGRYNWKAMIAYAVTIICEIPFINTTIYQGFISKSMHDIDFAWIIALTIPGVIYYVLMKSEVEKKTLSKYTA</sequence>
<evidence type="ECO:0000256" key="1">
    <source>
        <dbReference type="ARBA" id="ARBA00004141"/>
    </source>
</evidence>
<keyword evidence="10" id="KW-1185">Reference proteome</keyword>
<feature type="transmembrane region" description="Helical" evidence="8">
    <location>
        <begin position="274"/>
        <end position="296"/>
    </location>
</feature>
<comment type="subcellular location">
    <subcellularLocation>
        <location evidence="1">Membrane</location>
        <topology evidence="1">Multi-pass membrane protein</topology>
    </subcellularLocation>
</comment>
<feature type="transmembrane region" description="Helical" evidence="8">
    <location>
        <begin position="229"/>
        <end position="254"/>
    </location>
</feature>
<evidence type="ECO:0000256" key="3">
    <source>
        <dbReference type="ARBA" id="ARBA00022448"/>
    </source>
</evidence>
<keyword evidence="6 7" id="KW-0472">Membrane</keyword>
<feature type="transmembrane region" description="Helical" evidence="8">
    <location>
        <begin position="129"/>
        <end position="148"/>
    </location>
</feature>
<protein>
    <submittedName>
        <fullName evidence="9">Cytosine permease</fullName>
    </submittedName>
</protein>
<feature type="transmembrane region" description="Helical" evidence="8">
    <location>
        <begin position="317"/>
        <end position="339"/>
    </location>
</feature>
<evidence type="ECO:0000256" key="6">
    <source>
        <dbReference type="ARBA" id="ARBA00023136"/>
    </source>
</evidence>
<keyword evidence="3 7" id="KW-0813">Transport</keyword>
<comment type="similarity">
    <text evidence="2 7">Belongs to the purine-cytosine permease (2.A.39) family.</text>
</comment>
<feature type="transmembrane region" description="Helical" evidence="8">
    <location>
        <begin position="188"/>
        <end position="208"/>
    </location>
</feature>
<feature type="transmembrane region" description="Helical" evidence="8">
    <location>
        <begin position="422"/>
        <end position="440"/>
    </location>
</feature>
<feature type="transmembrane region" description="Helical" evidence="8">
    <location>
        <begin position="90"/>
        <end position="109"/>
    </location>
</feature>
<keyword evidence="5 8" id="KW-1133">Transmembrane helix</keyword>
<accession>A0ABR8VR09</accession>
<feature type="transmembrane region" description="Helical" evidence="8">
    <location>
        <begin position="157"/>
        <end position="176"/>
    </location>
</feature>
<dbReference type="Pfam" id="PF02133">
    <property type="entry name" value="Transp_cyt_pur"/>
    <property type="match status" value="1"/>
</dbReference>
<comment type="caution">
    <text evidence="9">The sequence shown here is derived from an EMBL/GenBank/DDBJ whole genome shotgun (WGS) entry which is preliminary data.</text>
</comment>
<evidence type="ECO:0000256" key="5">
    <source>
        <dbReference type="ARBA" id="ARBA00022989"/>
    </source>
</evidence>
<dbReference type="RefSeq" id="WP_191815700.1">
    <property type="nucleotide sequence ID" value="NZ_JACSPV010000050.1"/>
</dbReference>
<feature type="transmembrane region" description="Helical" evidence="8">
    <location>
        <begin position="387"/>
        <end position="410"/>
    </location>
</feature>
<dbReference type="PIRSF" id="PIRSF002744">
    <property type="entry name" value="Pur-cyt_permease"/>
    <property type="match status" value="1"/>
</dbReference>
<dbReference type="PANTHER" id="PTHR31806:SF1">
    <property type="entry name" value="PURINE-CYTOSINE PERMEASE FCY2-RELATED"/>
    <property type="match status" value="1"/>
</dbReference>
<dbReference type="Proteomes" id="UP000648182">
    <property type="component" value="Unassembled WGS sequence"/>
</dbReference>
<gene>
    <name evidence="9" type="ORF">H9631_19260</name>
</gene>
<feature type="transmembrane region" description="Helical" evidence="8">
    <location>
        <begin position="50"/>
        <end position="70"/>
    </location>
</feature>
<feature type="transmembrane region" description="Helical" evidence="8">
    <location>
        <begin position="345"/>
        <end position="366"/>
    </location>
</feature>
<evidence type="ECO:0000256" key="7">
    <source>
        <dbReference type="PIRNR" id="PIRNR002744"/>
    </source>
</evidence>
<organism evidence="9 10">
    <name type="scientific">Bacillus norwichensis</name>
    <dbReference type="NCBI Taxonomy" id="2762217"/>
    <lineage>
        <taxon>Bacteria</taxon>
        <taxon>Bacillati</taxon>
        <taxon>Bacillota</taxon>
        <taxon>Bacilli</taxon>
        <taxon>Bacillales</taxon>
        <taxon>Bacillaceae</taxon>
        <taxon>Bacillus</taxon>
    </lineage>
</organism>
<feature type="transmembrane region" description="Helical" evidence="8">
    <location>
        <begin position="20"/>
        <end position="44"/>
    </location>
</feature>
<keyword evidence="4 8" id="KW-0812">Transmembrane</keyword>
<dbReference type="InterPro" id="IPR001248">
    <property type="entry name" value="Pur-cyt_permease"/>
</dbReference>
<evidence type="ECO:0000313" key="9">
    <source>
        <dbReference type="EMBL" id="MBD8007205.1"/>
    </source>
</evidence>
<name>A0ABR8VR09_9BACI</name>
<reference evidence="9 10" key="1">
    <citation type="submission" date="2020-08" db="EMBL/GenBank/DDBJ databases">
        <title>A Genomic Blueprint of the Chicken Gut Microbiome.</title>
        <authorList>
            <person name="Gilroy R."/>
            <person name="Ravi A."/>
            <person name="Getino M."/>
            <person name="Pursley I."/>
            <person name="Horton D.L."/>
            <person name="Alikhan N.-F."/>
            <person name="Baker D."/>
            <person name="Gharbi K."/>
            <person name="Hall N."/>
            <person name="Watson M."/>
            <person name="Adriaenssens E.M."/>
            <person name="Foster-Nyarko E."/>
            <person name="Jarju S."/>
            <person name="Secka A."/>
            <person name="Antonio M."/>
            <person name="Oren A."/>
            <person name="Chaudhuri R."/>
            <person name="La Ragione R.M."/>
            <person name="Hildebrand F."/>
            <person name="Pallen M.J."/>
        </authorList>
    </citation>
    <scope>NUCLEOTIDE SEQUENCE [LARGE SCALE GENOMIC DNA]</scope>
    <source>
        <strain evidence="9 10">Sa1BUA2</strain>
    </source>
</reference>
<evidence type="ECO:0000256" key="2">
    <source>
        <dbReference type="ARBA" id="ARBA00008974"/>
    </source>
</evidence>
<evidence type="ECO:0000256" key="8">
    <source>
        <dbReference type="SAM" id="Phobius"/>
    </source>
</evidence>
<proteinExistence type="inferred from homology"/>
<evidence type="ECO:0000313" key="10">
    <source>
        <dbReference type="Proteomes" id="UP000648182"/>
    </source>
</evidence>
<dbReference type="PANTHER" id="PTHR31806">
    <property type="entry name" value="PURINE-CYTOSINE PERMEASE FCY2-RELATED"/>
    <property type="match status" value="1"/>
</dbReference>
<dbReference type="Gene3D" id="1.10.4160.10">
    <property type="entry name" value="Hydantoin permease"/>
    <property type="match status" value="1"/>
</dbReference>
<dbReference type="CDD" id="cd11484">
    <property type="entry name" value="SLC-NCS1sbd_CobB-like"/>
    <property type="match status" value="1"/>
</dbReference>
<dbReference type="EMBL" id="JACSPV010000050">
    <property type="protein sequence ID" value="MBD8007205.1"/>
    <property type="molecule type" value="Genomic_DNA"/>
</dbReference>
<dbReference type="InterPro" id="IPR026030">
    <property type="entry name" value="Pur-cyt_permease_Fcy2/21/22"/>
</dbReference>
<evidence type="ECO:0000256" key="4">
    <source>
        <dbReference type="ARBA" id="ARBA00022692"/>
    </source>
</evidence>